<accession>A0ABW2E7S5</accession>
<dbReference type="Proteomes" id="UP001596409">
    <property type="component" value="Unassembled WGS sequence"/>
</dbReference>
<evidence type="ECO:0000313" key="1">
    <source>
        <dbReference type="EMBL" id="MFC7016059.1"/>
    </source>
</evidence>
<evidence type="ECO:0008006" key="3">
    <source>
        <dbReference type="Google" id="ProtNLM"/>
    </source>
</evidence>
<evidence type="ECO:0000313" key="2">
    <source>
        <dbReference type="Proteomes" id="UP001596409"/>
    </source>
</evidence>
<protein>
    <recommendedName>
        <fullName evidence="3">DUF2304 domain-containing protein</fullName>
    </recommendedName>
</protein>
<gene>
    <name evidence="1" type="ORF">ACFQMH_31055</name>
</gene>
<keyword evidence="2" id="KW-1185">Reference proteome</keyword>
<proteinExistence type="predicted"/>
<name>A0ABW2E7S5_9ACTN</name>
<organism evidence="1 2">
    <name type="scientific">Streptomyces viridiviolaceus</name>
    <dbReference type="NCBI Taxonomy" id="68282"/>
    <lineage>
        <taxon>Bacteria</taxon>
        <taxon>Bacillati</taxon>
        <taxon>Actinomycetota</taxon>
        <taxon>Actinomycetes</taxon>
        <taxon>Kitasatosporales</taxon>
        <taxon>Streptomycetaceae</taxon>
        <taxon>Streptomyces</taxon>
    </lineage>
</organism>
<dbReference type="EMBL" id="JBHSYM010000073">
    <property type="protein sequence ID" value="MFC7016059.1"/>
    <property type="molecule type" value="Genomic_DNA"/>
</dbReference>
<reference evidence="2" key="1">
    <citation type="journal article" date="2019" name="Int. J. Syst. Evol. Microbiol.">
        <title>The Global Catalogue of Microorganisms (GCM) 10K type strain sequencing project: providing services to taxonomists for standard genome sequencing and annotation.</title>
        <authorList>
            <consortium name="The Broad Institute Genomics Platform"/>
            <consortium name="The Broad Institute Genome Sequencing Center for Infectious Disease"/>
            <person name="Wu L."/>
            <person name="Ma J."/>
        </authorList>
    </citation>
    <scope>NUCLEOTIDE SEQUENCE [LARGE SCALE GENOMIC DNA]</scope>
    <source>
        <strain evidence="2">JCM 4855</strain>
    </source>
</reference>
<sequence length="62" mass="6498">MVLSISLTLLTGIVVFLLVRSGHQRILPGVACALFGFSLASTDIAPGITSAIQTVTRWISAL</sequence>
<dbReference type="RefSeq" id="WP_189878946.1">
    <property type="nucleotide sequence ID" value="NZ_BMWA01000030.1"/>
</dbReference>
<comment type="caution">
    <text evidence="1">The sequence shown here is derived from an EMBL/GenBank/DDBJ whole genome shotgun (WGS) entry which is preliminary data.</text>
</comment>